<gene>
    <name evidence="2" type="ORF">MAMC_01142</name>
</gene>
<feature type="transmembrane region" description="Helical" evidence="1">
    <location>
        <begin position="153"/>
        <end position="174"/>
    </location>
</feature>
<feature type="transmembrane region" description="Helical" evidence="1">
    <location>
        <begin position="333"/>
        <end position="352"/>
    </location>
</feature>
<proteinExistence type="predicted"/>
<evidence type="ECO:0000313" key="3">
    <source>
        <dbReference type="Proteomes" id="UP000381693"/>
    </source>
</evidence>
<evidence type="ECO:0000256" key="1">
    <source>
        <dbReference type="SAM" id="Phobius"/>
    </source>
</evidence>
<dbReference type="EMBL" id="CABFUZ020000119">
    <property type="protein sequence ID" value="VVM06544.1"/>
    <property type="molecule type" value="Genomic_DNA"/>
</dbReference>
<keyword evidence="1" id="KW-1133">Transmembrane helix</keyword>
<organism evidence="2 3">
    <name type="scientific">Methylacidimicrobium cyclopophantes</name>
    <dbReference type="NCBI Taxonomy" id="1041766"/>
    <lineage>
        <taxon>Bacteria</taxon>
        <taxon>Pseudomonadati</taxon>
        <taxon>Verrucomicrobiota</taxon>
        <taxon>Methylacidimicrobium</taxon>
    </lineage>
</organism>
<feature type="transmembrane region" description="Helical" evidence="1">
    <location>
        <begin position="123"/>
        <end position="146"/>
    </location>
</feature>
<feature type="transmembrane region" description="Helical" evidence="1">
    <location>
        <begin position="232"/>
        <end position="254"/>
    </location>
</feature>
<dbReference type="AlphaFoldDB" id="A0A5E6MM99"/>
<comment type="caution">
    <text evidence="2">The sequence shown here is derived from an EMBL/GenBank/DDBJ whole genome shotgun (WGS) entry which is preliminary data.</text>
</comment>
<name>A0A5E6MM99_9BACT</name>
<feature type="transmembrane region" description="Helical" evidence="1">
    <location>
        <begin position="299"/>
        <end position="321"/>
    </location>
</feature>
<evidence type="ECO:0008006" key="4">
    <source>
        <dbReference type="Google" id="ProtNLM"/>
    </source>
</evidence>
<protein>
    <recommendedName>
        <fullName evidence="4">Polysaccharide biosynthesis protein C-terminal domain-containing protein</fullName>
    </recommendedName>
</protein>
<sequence length="431" mass="46187">MMDRVARHGRGLGALFASNLVGYGGNFLCLLLIVTHCPVDVFAAYTVAQAVQALAAGWFDAGLGSSIQTLVARGGPESAGVYRSASWRWTLATVPSVLLVLALGSFSLPHWERQPNPFLSPYLLTGFVGVGLIQARVLLASSLAFAEGRIDRFCLLQGVASLGRLLLVLLLLWLRGTLAFSSLLLVEAGAASLTWGVASWAKRPAVDSFSPAETLAARQRLRDFLLPSMPSVFLGGLASTVTLFGGSLFAAPAAIASYGIFQKVGQLVVFAWGPINQYVGRHLCVQSSRTRRGNAERRYLLGALAGYVFFAMVMMGIYVVAGRCSQHYSLLHPLAFALYLVGLGGGLAYVSLDTVLASRGAADHRLAGAFLVAIRTALVAILRPSGLVLLIALDTFTLFPVIGYFLYRLARPPLEPEDVRLQECLSPRETK</sequence>
<keyword evidence="3" id="KW-1185">Reference proteome</keyword>
<feature type="transmembrane region" description="Helical" evidence="1">
    <location>
        <begin position="364"/>
        <end position="382"/>
    </location>
</feature>
<evidence type="ECO:0000313" key="2">
    <source>
        <dbReference type="EMBL" id="VVM06544.1"/>
    </source>
</evidence>
<keyword evidence="1" id="KW-0472">Membrane</keyword>
<reference evidence="2" key="1">
    <citation type="submission" date="2019-09" db="EMBL/GenBank/DDBJ databases">
        <authorList>
            <person name="Cremers G."/>
        </authorList>
    </citation>
    <scope>NUCLEOTIDE SEQUENCE [LARGE SCALE GENOMIC DNA]</scope>
    <source>
        <strain evidence="2">3B</strain>
    </source>
</reference>
<feature type="transmembrane region" description="Helical" evidence="1">
    <location>
        <begin position="180"/>
        <end position="201"/>
    </location>
</feature>
<keyword evidence="1" id="KW-0812">Transmembrane</keyword>
<dbReference type="Proteomes" id="UP000381693">
    <property type="component" value="Unassembled WGS sequence"/>
</dbReference>
<accession>A0A5E6MM99</accession>
<feature type="transmembrane region" description="Helical" evidence="1">
    <location>
        <begin position="12"/>
        <end position="35"/>
    </location>
</feature>
<feature type="transmembrane region" description="Helical" evidence="1">
    <location>
        <begin position="89"/>
        <end position="111"/>
    </location>
</feature>